<protein>
    <submittedName>
        <fullName evidence="1">Tautomerase family protein</fullName>
    </submittedName>
</protein>
<dbReference type="InterPro" id="IPR014347">
    <property type="entry name" value="Tautomerase/MIF_sf"/>
</dbReference>
<dbReference type="OrthoDB" id="9804765at2"/>
<accession>A0A1V9DQH9</accession>
<dbReference type="Gene3D" id="3.30.429.10">
    <property type="entry name" value="Macrophage Migration Inhibitory Factor"/>
    <property type="match status" value="1"/>
</dbReference>
<keyword evidence="2" id="KW-1185">Reference proteome</keyword>
<sequence>MPLTRITLYQGCSEARIAAISAILHQTLVETFDVPAQDRFQIIETPSASQRIYDRHYLSGTRGDNFMLFTVLAGRPRATAQKSAFCRLLAQRLQQQLGVDPDDVMVVIQFNHVSDWSFSNGQLYAEEAP</sequence>
<dbReference type="EMBL" id="MWUE01000003">
    <property type="protein sequence ID" value="OQP36096.1"/>
    <property type="molecule type" value="Genomic_DNA"/>
</dbReference>
<dbReference type="Pfam" id="PF14552">
    <property type="entry name" value="Tautomerase_2"/>
    <property type="match status" value="1"/>
</dbReference>
<dbReference type="InterPro" id="IPR037479">
    <property type="entry name" value="Tauto_MSAD"/>
</dbReference>
<evidence type="ECO:0000313" key="1">
    <source>
        <dbReference type="EMBL" id="OQP36096.1"/>
    </source>
</evidence>
<organism evidence="1 2">
    <name type="scientific">Pantoea latae</name>
    <dbReference type="NCBI Taxonomy" id="1964541"/>
    <lineage>
        <taxon>Bacteria</taxon>
        <taxon>Pseudomonadati</taxon>
        <taxon>Pseudomonadota</taxon>
        <taxon>Gammaproteobacteria</taxon>
        <taxon>Enterobacterales</taxon>
        <taxon>Erwiniaceae</taxon>
        <taxon>Pantoea</taxon>
    </lineage>
</organism>
<proteinExistence type="predicted"/>
<dbReference type="SUPFAM" id="SSF55331">
    <property type="entry name" value="Tautomerase/MIF"/>
    <property type="match status" value="1"/>
</dbReference>
<gene>
    <name evidence="1" type="ORF">B2J69_00540</name>
</gene>
<dbReference type="AlphaFoldDB" id="A0A1V9DQH9"/>
<name>A0A1V9DQH9_9GAMM</name>
<evidence type="ECO:0000313" key="2">
    <source>
        <dbReference type="Proteomes" id="UP000192769"/>
    </source>
</evidence>
<dbReference type="Proteomes" id="UP000192769">
    <property type="component" value="Unassembled WGS sequence"/>
</dbReference>
<dbReference type="PANTHER" id="PTHR38460:SF1">
    <property type="entry name" value="TAUTOMERASE YOLI-RELATED"/>
    <property type="match status" value="1"/>
</dbReference>
<reference evidence="1 2" key="1">
    <citation type="submission" date="2017-02" db="EMBL/GenBank/DDBJ databases">
        <title>Whole genome shotgun sequence of Pantoea agglomerans strain AS1 isolated from a cycad, Zamia floridana in Central Florida, USA.</title>
        <authorList>
            <person name="Lata P."/>
            <person name="Govindarajan S."/>
            <person name="Qi F."/>
            <person name="Li J.-L."/>
            <person name="Maurya S.K."/>
            <person name="Sahoo M.K."/>
        </authorList>
    </citation>
    <scope>NUCLEOTIDE SEQUENCE [LARGE SCALE GENOMIC DNA]</scope>
    <source>
        <strain evidence="1 2">AS1</strain>
    </source>
</reference>
<dbReference type="RefSeq" id="WP_081134774.1">
    <property type="nucleotide sequence ID" value="NZ_MWUE01000003.1"/>
</dbReference>
<comment type="caution">
    <text evidence="1">The sequence shown here is derived from an EMBL/GenBank/DDBJ whole genome shotgun (WGS) entry which is preliminary data.</text>
</comment>
<dbReference type="PANTHER" id="PTHR38460">
    <property type="entry name" value="TAUTOMERASE YOLI-RELATED"/>
    <property type="match status" value="1"/>
</dbReference>